<comment type="similarity">
    <text evidence="1">Belongs to the anaerobic coproporphyrinogen-III oxidase family. HemW subfamily.</text>
</comment>
<keyword evidence="3" id="KW-0411">Iron-sulfur</keyword>
<dbReference type="SFLD" id="SFLDG01082">
    <property type="entry name" value="B12-binding_domain_containing"/>
    <property type="match status" value="1"/>
</dbReference>
<proteinExistence type="inferred from homology"/>
<dbReference type="InterPro" id="IPR006638">
    <property type="entry name" value="Elp3/MiaA/NifB-like_rSAM"/>
</dbReference>
<dbReference type="SFLD" id="SFLDG01065">
    <property type="entry name" value="anaerobic_coproporphyrinogen-I"/>
    <property type="match status" value="1"/>
</dbReference>
<dbReference type="InterPro" id="IPR034505">
    <property type="entry name" value="Coproporphyrinogen-III_oxidase"/>
</dbReference>
<dbReference type="Proteomes" id="UP000000263">
    <property type="component" value="Chromosome"/>
</dbReference>
<evidence type="ECO:0000256" key="1">
    <source>
        <dbReference type="ARBA" id="ARBA00006100"/>
    </source>
</evidence>
<keyword evidence="3" id="KW-0479">Metal-binding</keyword>
<dbReference type="RefSeq" id="WP_012121781.1">
    <property type="nucleotide sequence ID" value="NC_009767.1"/>
</dbReference>
<keyword evidence="3" id="KW-0349">Heme</keyword>
<dbReference type="SFLD" id="SFLDS00029">
    <property type="entry name" value="Radical_SAM"/>
    <property type="match status" value="1"/>
</dbReference>
<dbReference type="EMBL" id="CP000804">
    <property type="protein sequence ID" value="ABU59357.1"/>
    <property type="molecule type" value="Genomic_DNA"/>
</dbReference>
<dbReference type="SFLD" id="SFLDF00562">
    <property type="entry name" value="HemN-like__clustered_with_heat"/>
    <property type="match status" value="1"/>
</dbReference>
<feature type="domain" description="Radical SAM core" evidence="4">
    <location>
        <begin position="22"/>
        <end position="281"/>
    </location>
</feature>
<evidence type="ECO:0000313" key="6">
    <source>
        <dbReference type="Proteomes" id="UP000000263"/>
    </source>
</evidence>
<dbReference type="SMART" id="SM00729">
    <property type="entry name" value="Elp3"/>
    <property type="match status" value="1"/>
</dbReference>
<keyword evidence="3" id="KW-0408">Iron</keyword>
<evidence type="ECO:0000256" key="3">
    <source>
        <dbReference type="RuleBase" id="RU364116"/>
    </source>
</evidence>
<accession>A7NP61</accession>
<dbReference type="PROSITE" id="PS51918">
    <property type="entry name" value="RADICAL_SAM"/>
    <property type="match status" value="1"/>
</dbReference>
<dbReference type="SUPFAM" id="SSF102114">
    <property type="entry name" value="Radical SAM enzymes"/>
    <property type="match status" value="1"/>
</dbReference>
<dbReference type="GO" id="GO:0046872">
    <property type="term" value="F:metal ion binding"/>
    <property type="evidence" value="ECO:0007669"/>
    <property type="project" value="UniProtKB-UniRule"/>
</dbReference>
<evidence type="ECO:0000259" key="4">
    <source>
        <dbReference type="PROSITE" id="PS51918"/>
    </source>
</evidence>
<keyword evidence="3" id="KW-0949">S-adenosyl-L-methionine</keyword>
<keyword evidence="6" id="KW-1185">Reference proteome</keyword>
<dbReference type="GO" id="GO:0005737">
    <property type="term" value="C:cytoplasm"/>
    <property type="evidence" value="ECO:0007669"/>
    <property type="project" value="UniProtKB-SubCell"/>
</dbReference>
<dbReference type="Pfam" id="PF06969">
    <property type="entry name" value="HemN_C"/>
    <property type="match status" value="1"/>
</dbReference>
<organism evidence="5 6">
    <name type="scientific">Roseiflexus castenholzii (strain DSM 13941 / HLO8)</name>
    <dbReference type="NCBI Taxonomy" id="383372"/>
    <lineage>
        <taxon>Bacteria</taxon>
        <taxon>Bacillati</taxon>
        <taxon>Chloroflexota</taxon>
        <taxon>Chloroflexia</taxon>
        <taxon>Chloroflexales</taxon>
        <taxon>Roseiflexineae</taxon>
        <taxon>Roseiflexaceae</taxon>
        <taxon>Roseiflexus</taxon>
    </lineage>
</organism>
<dbReference type="InterPro" id="IPR058240">
    <property type="entry name" value="rSAM_sf"/>
</dbReference>
<dbReference type="AlphaFoldDB" id="A7NP61"/>
<sequence>MLPSIISLSPARPGILLANEWRRRPDVRHLYIHIPFCHRRCAYCDFNTYANMEDRMEAYVATLCAELRSLAHPQRTISPALPLTADLTRAMLRPTIFLGGGTPSMLPEALMERTLAAADGVIPLREAEVTVECNPGTVLRRDYLRALRAMGVNRISLGVQSLHDPTLRVLGRIHTAAEAYASFNDARAAGFKSINLDFIFGLPGQTIAQWEETLREIVSWGADHFALYSLILEERTPLYAQVSSGRVCVPDDDATGAMYELATEHFAVAGYVQYEISNWARSDDPAAPVPSHACHHNLAYWLNADYLAAGAGAHGHLYPHRYVDVAGIDDYITRVRAGNLPVAEVIDLTPRDLAAETIFMGLRLNAGVSFAHFRDRCGVEMDAIFGAELGDLAEQGLIERTERGVRLTDRGRMLGNRVFERFV</sequence>
<dbReference type="CDD" id="cd01335">
    <property type="entry name" value="Radical_SAM"/>
    <property type="match status" value="1"/>
</dbReference>
<dbReference type="eggNOG" id="COG0635">
    <property type="taxonomic scope" value="Bacteria"/>
</dbReference>
<keyword evidence="5" id="KW-0560">Oxidoreductase</keyword>
<comment type="subcellular location">
    <subcellularLocation>
        <location evidence="3">Cytoplasm</location>
    </subcellularLocation>
</comment>
<comment type="function">
    <text evidence="3">Probably acts as a heme chaperone, transferring heme to an unknown acceptor. Binds one molecule of heme per monomer, possibly covalently. Binds 1 [4Fe-4S] cluster. The cluster is coordinated with 3 cysteines and an exchangeable S-adenosyl-L-methionine.</text>
</comment>
<reference evidence="5 6" key="1">
    <citation type="submission" date="2007-08" db="EMBL/GenBank/DDBJ databases">
        <title>Complete sequence of Roseiflexus castenholzii DSM 13941.</title>
        <authorList>
            <consortium name="US DOE Joint Genome Institute"/>
            <person name="Copeland A."/>
            <person name="Lucas S."/>
            <person name="Lapidus A."/>
            <person name="Barry K."/>
            <person name="Glavina del Rio T."/>
            <person name="Dalin E."/>
            <person name="Tice H."/>
            <person name="Pitluck S."/>
            <person name="Thompson L.S."/>
            <person name="Brettin T."/>
            <person name="Bruce D."/>
            <person name="Detter J.C."/>
            <person name="Han C."/>
            <person name="Tapia R."/>
            <person name="Schmutz J."/>
            <person name="Larimer F."/>
            <person name="Land M."/>
            <person name="Hauser L."/>
            <person name="Kyrpides N."/>
            <person name="Mikhailova N."/>
            <person name="Bryant D.A."/>
            <person name="Hanada S."/>
            <person name="Tsukatani Y."/>
            <person name="Richardson P."/>
        </authorList>
    </citation>
    <scope>NUCLEOTIDE SEQUENCE [LARGE SCALE GENOMIC DNA]</scope>
    <source>
        <strain evidence="6">DSM 13941 / HLO8</strain>
    </source>
</reference>
<dbReference type="PANTHER" id="PTHR13932:SF5">
    <property type="entry name" value="RADICAL S-ADENOSYL METHIONINE DOMAIN-CONTAINING PROTEIN 1, MITOCHONDRIAL"/>
    <property type="match status" value="1"/>
</dbReference>
<dbReference type="GO" id="GO:0006779">
    <property type="term" value="P:porphyrin-containing compound biosynthetic process"/>
    <property type="evidence" value="ECO:0007669"/>
    <property type="project" value="InterPro"/>
</dbReference>
<evidence type="ECO:0000256" key="2">
    <source>
        <dbReference type="ARBA" id="ARBA00017228"/>
    </source>
</evidence>
<gene>
    <name evidence="5" type="ordered locus">Rcas_3306</name>
</gene>
<dbReference type="STRING" id="383372.Rcas_3306"/>
<dbReference type="InterPro" id="IPR004559">
    <property type="entry name" value="HemW-like"/>
</dbReference>
<keyword evidence="3" id="KW-0963">Cytoplasm</keyword>
<dbReference type="Pfam" id="PF04055">
    <property type="entry name" value="Radical_SAM"/>
    <property type="match status" value="1"/>
</dbReference>
<protein>
    <recommendedName>
        <fullName evidence="2 3">Heme chaperone HemW</fullName>
    </recommendedName>
</protein>
<dbReference type="SFLD" id="SFLDF00288">
    <property type="entry name" value="HemN-like__clustered_with_nucl"/>
    <property type="match status" value="1"/>
</dbReference>
<name>A7NP61_ROSCS</name>
<dbReference type="HOGENOM" id="CLU_027579_1_1_0"/>
<keyword evidence="3" id="KW-0143">Chaperone</keyword>
<dbReference type="InterPro" id="IPR010723">
    <property type="entry name" value="HemN_C"/>
</dbReference>
<dbReference type="GO" id="GO:0051539">
    <property type="term" value="F:4 iron, 4 sulfur cluster binding"/>
    <property type="evidence" value="ECO:0007669"/>
    <property type="project" value="UniProtKB-UniRule"/>
</dbReference>
<dbReference type="PANTHER" id="PTHR13932">
    <property type="entry name" value="COPROPORPHYRINIGEN III OXIDASE"/>
    <property type="match status" value="1"/>
</dbReference>
<evidence type="ECO:0000313" key="5">
    <source>
        <dbReference type="EMBL" id="ABU59357.1"/>
    </source>
</evidence>
<keyword evidence="3" id="KW-0004">4Fe-4S</keyword>
<dbReference type="KEGG" id="rca:Rcas_3306"/>
<dbReference type="Gene3D" id="3.30.750.200">
    <property type="match status" value="1"/>
</dbReference>
<dbReference type="NCBIfam" id="TIGR00539">
    <property type="entry name" value="hemN_rel"/>
    <property type="match status" value="1"/>
</dbReference>
<dbReference type="GO" id="GO:0004109">
    <property type="term" value="F:coproporphyrinogen oxidase activity"/>
    <property type="evidence" value="ECO:0007669"/>
    <property type="project" value="InterPro"/>
</dbReference>
<dbReference type="InterPro" id="IPR007197">
    <property type="entry name" value="rSAM"/>
</dbReference>